<dbReference type="GO" id="GO:0005886">
    <property type="term" value="C:plasma membrane"/>
    <property type="evidence" value="ECO:0007669"/>
    <property type="project" value="UniProtKB-SubCell"/>
</dbReference>
<dbReference type="CDD" id="cd11386">
    <property type="entry name" value="MCP_signal"/>
    <property type="match status" value="1"/>
</dbReference>
<keyword evidence="3" id="KW-0488">Methylation</keyword>
<dbReference type="PROSITE" id="PS50885">
    <property type="entry name" value="HAMP"/>
    <property type="match status" value="1"/>
</dbReference>
<keyword evidence="2" id="KW-1003">Cell membrane</keyword>
<dbReference type="InterPro" id="IPR004090">
    <property type="entry name" value="Chemotax_Me-accpt_rcpt"/>
</dbReference>
<dbReference type="InterPro" id="IPR051310">
    <property type="entry name" value="MCP_chemotaxis"/>
</dbReference>
<keyword evidence="16" id="KW-0675">Receptor</keyword>
<feature type="compositionally biased region" description="Low complexity" evidence="12">
    <location>
        <begin position="538"/>
        <end position="553"/>
    </location>
</feature>
<dbReference type="InterPro" id="IPR003122">
    <property type="entry name" value="Tar_rcpt_lig-bd"/>
</dbReference>
<dbReference type="FunFam" id="1.10.287.950:FF:000001">
    <property type="entry name" value="Methyl-accepting chemotaxis sensory transducer"/>
    <property type="match status" value="1"/>
</dbReference>
<feature type="transmembrane region" description="Helical" evidence="13">
    <location>
        <begin position="198"/>
        <end position="219"/>
    </location>
</feature>
<evidence type="ECO:0000256" key="7">
    <source>
        <dbReference type="ARBA" id="ARBA00022989"/>
    </source>
</evidence>
<evidence type="ECO:0000256" key="2">
    <source>
        <dbReference type="ARBA" id="ARBA00022475"/>
    </source>
</evidence>
<dbReference type="GO" id="GO:0006935">
    <property type="term" value="P:chemotaxis"/>
    <property type="evidence" value="ECO:0007669"/>
    <property type="project" value="UniProtKB-KW"/>
</dbReference>
<feature type="domain" description="HAMP" evidence="15">
    <location>
        <begin position="222"/>
        <end position="272"/>
    </location>
</feature>
<evidence type="ECO:0000259" key="15">
    <source>
        <dbReference type="PROSITE" id="PS50885"/>
    </source>
</evidence>
<evidence type="ECO:0000256" key="9">
    <source>
        <dbReference type="ARBA" id="ARBA00023224"/>
    </source>
</evidence>
<dbReference type="GO" id="GO:0007165">
    <property type="term" value="P:signal transduction"/>
    <property type="evidence" value="ECO:0007669"/>
    <property type="project" value="UniProtKB-KW"/>
</dbReference>
<dbReference type="PRINTS" id="PR00260">
    <property type="entry name" value="CHEMTRNSDUCR"/>
</dbReference>
<dbReference type="KEGG" id="ddd:Dda3937_01559"/>
<dbReference type="SUPFAM" id="SSF58104">
    <property type="entry name" value="Methyl-accepting chemotaxis protein (MCP) signaling domain"/>
    <property type="match status" value="1"/>
</dbReference>
<proteinExistence type="inferred from homology"/>
<sequence>MESTMQFLKNIAIRTAMLWVLGIFCVLWIAISVYTMYSFRTMNETSKTSALLVNNMNLVNTGNDQYFRMVTRLARAIDYRQSGDNQKADEQQKSSQAALDLLKSNLEAFKKIDHAGMSPELVDAVIRDWGNLITQGVEPMFQRAADKKFDDYDKFAKDIVPAFSRQFNVSFTNFNKAGSTMFVDAGNRLESITGVGQNILLAGLIAGLVMLFLTDRYLVACLVRPLNDLRDHFQVIANGRLGKPILDFGNNCVGRLFPLLRDMQGSLANTVSTIRTSADSIYQGVSEIASGNNDLAARTESQAAALEESAASMEQLTSTVKQNAENASHASQLARQASTTASKGGDLVENVVKTMAEISGSSKKIAEITSVINGIAFQTNILALNAAVEAARAGEQGRGFAVVAGEVRNLAQRSAQAAKEIENLIAESVRCVDNGSMLVADAGSTMSEIVTAVTNVTDIMAEIATASDEQSKGIAQAGQAITEMDSVTQQNAALVQEASAATRSLEEQSMVLTEAVSVFRLTEDQASGLPPRRERQAPSKAVAAPVKALPAVKTGGKNSSDNREKF</sequence>
<dbReference type="Pfam" id="PF00015">
    <property type="entry name" value="MCPsignal"/>
    <property type="match status" value="1"/>
</dbReference>
<evidence type="ECO:0000313" key="16">
    <source>
        <dbReference type="EMBL" id="ADM97530.1"/>
    </source>
</evidence>
<dbReference type="HOGENOM" id="CLU_000445_107_16_6"/>
<dbReference type="eggNOG" id="COG0840">
    <property type="taxonomic scope" value="Bacteria"/>
</dbReference>
<dbReference type="Gene3D" id="1.10.287.950">
    <property type="entry name" value="Methyl-accepting chemotaxis protein"/>
    <property type="match status" value="1"/>
</dbReference>
<accession>E0SEW8</accession>
<evidence type="ECO:0000256" key="6">
    <source>
        <dbReference type="ARBA" id="ARBA00022692"/>
    </source>
</evidence>
<evidence type="ECO:0000256" key="12">
    <source>
        <dbReference type="SAM" id="MobiDB-lite"/>
    </source>
</evidence>
<dbReference type="EMBL" id="CP002038">
    <property type="protein sequence ID" value="ADM97530.1"/>
    <property type="molecule type" value="Genomic_DNA"/>
</dbReference>
<evidence type="ECO:0000256" key="3">
    <source>
        <dbReference type="ARBA" id="ARBA00022481"/>
    </source>
</evidence>
<dbReference type="PROSITE" id="PS50111">
    <property type="entry name" value="CHEMOTAXIS_TRANSDUC_2"/>
    <property type="match status" value="1"/>
</dbReference>
<feature type="transmembrane region" description="Helical" evidence="13">
    <location>
        <begin position="16"/>
        <end position="37"/>
    </location>
</feature>
<protein>
    <submittedName>
        <fullName evidence="16">Methyl-accepting chemotaxis protein I (Serine chemoreceptor protein)</fullName>
    </submittedName>
</protein>
<evidence type="ECO:0000256" key="13">
    <source>
        <dbReference type="SAM" id="Phobius"/>
    </source>
</evidence>
<dbReference type="GO" id="GO:0004888">
    <property type="term" value="F:transmembrane signaling receptor activity"/>
    <property type="evidence" value="ECO:0007669"/>
    <property type="project" value="InterPro"/>
</dbReference>
<keyword evidence="7 13" id="KW-1133">Transmembrane helix</keyword>
<name>E0SEW8_DICD3</name>
<keyword evidence="5" id="KW-0997">Cell inner membrane</keyword>
<dbReference type="InterPro" id="IPR003660">
    <property type="entry name" value="HAMP_dom"/>
</dbReference>
<evidence type="ECO:0000256" key="11">
    <source>
        <dbReference type="PROSITE-ProRule" id="PRU00284"/>
    </source>
</evidence>
<keyword evidence="17" id="KW-1185">Reference proteome</keyword>
<dbReference type="STRING" id="198628.Dda3937_01559"/>
<dbReference type="Pfam" id="PF02203">
    <property type="entry name" value="TarH"/>
    <property type="match status" value="1"/>
</dbReference>
<dbReference type="InterPro" id="IPR004089">
    <property type="entry name" value="MCPsignal_dom"/>
</dbReference>
<evidence type="ECO:0000256" key="8">
    <source>
        <dbReference type="ARBA" id="ARBA00023136"/>
    </source>
</evidence>
<dbReference type="Proteomes" id="UP000006859">
    <property type="component" value="Chromosome"/>
</dbReference>
<organism evidence="16 17">
    <name type="scientific">Dickeya dadantii (strain 3937)</name>
    <name type="common">Erwinia chrysanthemi (strain 3937)</name>
    <dbReference type="NCBI Taxonomy" id="198628"/>
    <lineage>
        <taxon>Bacteria</taxon>
        <taxon>Pseudomonadati</taxon>
        <taxon>Pseudomonadota</taxon>
        <taxon>Gammaproteobacteria</taxon>
        <taxon>Enterobacterales</taxon>
        <taxon>Pectobacteriaceae</taxon>
        <taxon>Dickeya</taxon>
    </lineage>
</organism>
<dbReference type="PANTHER" id="PTHR43531">
    <property type="entry name" value="PROTEIN ICFG"/>
    <property type="match status" value="1"/>
</dbReference>
<keyword evidence="8 13" id="KW-0472">Membrane</keyword>
<evidence type="ECO:0000313" key="17">
    <source>
        <dbReference type="Proteomes" id="UP000006859"/>
    </source>
</evidence>
<dbReference type="AlphaFoldDB" id="E0SEW8"/>
<evidence type="ECO:0000256" key="5">
    <source>
        <dbReference type="ARBA" id="ARBA00022519"/>
    </source>
</evidence>
<dbReference type="PANTHER" id="PTHR43531:SF14">
    <property type="entry name" value="METHYL-ACCEPTING CHEMOTAXIS PROTEIN I-RELATED"/>
    <property type="match status" value="1"/>
</dbReference>
<evidence type="ECO:0000256" key="10">
    <source>
        <dbReference type="ARBA" id="ARBA00029447"/>
    </source>
</evidence>
<feature type="domain" description="Methyl-accepting transducer" evidence="14">
    <location>
        <begin position="277"/>
        <end position="506"/>
    </location>
</feature>
<dbReference type="SMART" id="SM00283">
    <property type="entry name" value="MA"/>
    <property type="match status" value="1"/>
</dbReference>
<comment type="subcellular location">
    <subcellularLocation>
        <location evidence="1">Cell inner membrane</location>
        <topology evidence="1">Multi-pass membrane protein</topology>
    </subcellularLocation>
</comment>
<keyword evidence="6 13" id="KW-0812">Transmembrane</keyword>
<evidence type="ECO:0000259" key="14">
    <source>
        <dbReference type="PROSITE" id="PS50111"/>
    </source>
</evidence>
<keyword evidence="9 11" id="KW-0807">Transducer</keyword>
<feature type="region of interest" description="Disordered" evidence="12">
    <location>
        <begin position="524"/>
        <end position="566"/>
    </location>
</feature>
<reference evidence="16 17" key="1">
    <citation type="journal article" date="2011" name="J. Bacteriol.">
        <title>Genome sequence of the plant-pathogenic bacterium Dickeya dadantii 3937.</title>
        <authorList>
            <person name="Glasner J.D."/>
            <person name="Yang C.H."/>
            <person name="Reverchon S."/>
            <person name="Hugouvieux-Cotte-Pattat N."/>
            <person name="Condemine G."/>
            <person name="Bohin J.P."/>
            <person name="Van Gijsegem F."/>
            <person name="Yang S."/>
            <person name="Franza T."/>
            <person name="Expert D."/>
            <person name="Plunkett G. III"/>
            <person name="San Francisco M.J."/>
            <person name="Charkowski A.O."/>
            <person name="Py B."/>
            <person name="Bell K."/>
            <person name="Rauscher L."/>
            <person name="Rodriguez-Palenzuela P."/>
            <person name="Toussaint A."/>
            <person name="Holeva M.C."/>
            <person name="He S.Y."/>
            <person name="Douet V."/>
            <person name="Boccara M."/>
            <person name="Blanco C."/>
            <person name="Toth I."/>
            <person name="Anderson B.D."/>
            <person name="Biehl B.S."/>
            <person name="Mau B."/>
            <person name="Flynn S.M."/>
            <person name="Barras F."/>
            <person name="Lindeberg M."/>
            <person name="Birch P.R."/>
            <person name="Tsuyumu S."/>
            <person name="Shi X."/>
            <person name="Hibbing M."/>
            <person name="Yap M.N."/>
            <person name="Carpentier M."/>
            <person name="Dassa E."/>
            <person name="Umehara M."/>
            <person name="Kim J.F."/>
            <person name="Rusch M."/>
            <person name="Soni P."/>
            <person name="Mayhew G.F."/>
            <person name="Fouts D.E."/>
            <person name="Gill S.R."/>
            <person name="Blattner F.R."/>
            <person name="Keen N.T."/>
            <person name="Perna N.T."/>
        </authorList>
    </citation>
    <scope>NUCLEOTIDE SEQUENCE [LARGE SCALE GENOMIC DNA]</scope>
    <source>
        <strain evidence="16 17">3937</strain>
    </source>
</reference>
<comment type="similarity">
    <text evidence="10">Belongs to the methyl-accepting chemotaxis (MCP) protein family.</text>
</comment>
<evidence type="ECO:0000256" key="1">
    <source>
        <dbReference type="ARBA" id="ARBA00004429"/>
    </source>
</evidence>
<evidence type="ECO:0000256" key="4">
    <source>
        <dbReference type="ARBA" id="ARBA00022500"/>
    </source>
</evidence>
<gene>
    <name evidence="16" type="ordered locus">Dda3937_01559</name>
</gene>
<keyword evidence="4" id="KW-0145">Chemotaxis</keyword>